<feature type="transmembrane region" description="Helical" evidence="1">
    <location>
        <begin position="43"/>
        <end position="61"/>
    </location>
</feature>
<dbReference type="EMBL" id="JACHJR010000001">
    <property type="protein sequence ID" value="MBB4946386.1"/>
    <property type="molecule type" value="Genomic_DNA"/>
</dbReference>
<keyword evidence="1" id="KW-1133">Transmembrane helix</keyword>
<organism evidence="2 3">
    <name type="scientific">Kitasatospora gansuensis</name>
    <dbReference type="NCBI Taxonomy" id="258050"/>
    <lineage>
        <taxon>Bacteria</taxon>
        <taxon>Bacillati</taxon>
        <taxon>Actinomycetota</taxon>
        <taxon>Actinomycetes</taxon>
        <taxon>Kitasatosporales</taxon>
        <taxon>Streptomycetaceae</taxon>
        <taxon>Kitasatospora</taxon>
    </lineage>
</organism>
<feature type="transmembrane region" description="Helical" evidence="1">
    <location>
        <begin position="82"/>
        <end position="100"/>
    </location>
</feature>
<feature type="transmembrane region" description="Helical" evidence="1">
    <location>
        <begin position="106"/>
        <end position="127"/>
    </location>
</feature>
<evidence type="ECO:0000313" key="2">
    <source>
        <dbReference type="EMBL" id="MBB4946386.1"/>
    </source>
</evidence>
<keyword evidence="1" id="KW-0472">Membrane</keyword>
<feature type="transmembrane region" description="Helical" evidence="1">
    <location>
        <begin position="139"/>
        <end position="162"/>
    </location>
</feature>
<evidence type="ECO:0000313" key="3">
    <source>
        <dbReference type="Proteomes" id="UP000573327"/>
    </source>
</evidence>
<gene>
    <name evidence="2" type="ORF">F4556_001921</name>
</gene>
<feature type="transmembrane region" description="Helical" evidence="1">
    <location>
        <begin position="168"/>
        <end position="187"/>
    </location>
</feature>
<keyword evidence="3" id="KW-1185">Reference proteome</keyword>
<dbReference type="RefSeq" id="WP_184913377.1">
    <property type="nucleotide sequence ID" value="NZ_JACHJR010000001.1"/>
</dbReference>
<sequence length="191" mass="19438">MRWLTLYARSRQVPLSAALVALVTLLVRFLVDGGVDGSGDQPVALLVLTASVAAATVGLVGQDSALDRTAAIRWVPRRAAHVLLVGVFAGAALLAVQAVGPELATTGLVVRACAGLVGLAALGATLCGAQYAWTLPTGWLALVFFTPPLPGTLGEAAGWMTLTPATTVSTGTAWALLAVGTLLYAVVGPRR</sequence>
<proteinExistence type="predicted"/>
<protein>
    <submittedName>
        <fullName evidence="2">Uncharacterized protein</fullName>
    </submittedName>
</protein>
<name>A0A7W7S9H5_9ACTN</name>
<keyword evidence="1" id="KW-0812">Transmembrane</keyword>
<dbReference type="Proteomes" id="UP000573327">
    <property type="component" value="Unassembled WGS sequence"/>
</dbReference>
<accession>A0A7W7S9H5</accession>
<feature type="transmembrane region" description="Helical" evidence="1">
    <location>
        <begin position="12"/>
        <end position="31"/>
    </location>
</feature>
<comment type="caution">
    <text evidence="2">The sequence shown here is derived from an EMBL/GenBank/DDBJ whole genome shotgun (WGS) entry which is preliminary data.</text>
</comment>
<dbReference type="AlphaFoldDB" id="A0A7W7S9H5"/>
<reference evidence="2 3" key="1">
    <citation type="submission" date="2020-08" db="EMBL/GenBank/DDBJ databases">
        <title>Sequencing the genomes of 1000 actinobacteria strains.</title>
        <authorList>
            <person name="Klenk H.-P."/>
        </authorList>
    </citation>
    <scope>NUCLEOTIDE SEQUENCE [LARGE SCALE GENOMIC DNA]</scope>
    <source>
        <strain evidence="2 3">DSM 44786</strain>
    </source>
</reference>
<evidence type="ECO:0000256" key="1">
    <source>
        <dbReference type="SAM" id="Phobius"/>
    </source>
</evidence>